<dbReference type="AlphaFoldDB" id="A0A2K9N7X9"/>
<dbReference type="EMBL" id="CP025611">
    <property type="protein sequence ID" value="AUN29253.1"/>
    <property type="molecule type" value="Genomic_DNA"/>
</dbReference>
<evidence type="ECO:0000313" key="2">
    <source>
        <dbReference type="Proteomes" id="UP000234752"/>
    </source>
</evidence>
<reference evidence="1 2" key="1">
    <citation type="submission" date="2017-12" db="EMBL/GenBank/DDBJ databases">
        <title>Genomes of bacteria within cyanobacterial aggregates.</title>
        <authorList>
            <person name="Cai H."/>
        </authorList>
    </citation>
    <scope>NUCLEOTIDE SEQUENCE [LARGE SCALE GENOMIC DNA]</scope>
    <source>
        <strain evidence="1 2">TH16</strain>
    </source>
</reference>
<name>A0A2K9N7X9_9PROT</name>
<organism evidence="1 2">
    <name type="scientific">Niveispirillum cyanobacteriorum</name>
    <dbReference type="NCBI Taxonomy" id="1612173"/>
    <lineage>
        <taxon>Bacteria</taxon>
        <taxon>Pseudomonadati</taxon>
        <taxon>Pseudomonadota</taxon>
        <taxon>Alphaproteobacteria</taxon>
        <taxon>Rhodospirillales</taxon>
        <taxon>Azospirillaceae</taxon>
        <taxon>Niveispirillum</taxon>
    </lineage>
</organism>
<evidence type="ECO:0000313" key="1">
    <source>
        <dbReference type="EMBL" id="AUN29253.1"/>
    </source>
</evidence>
<accession>A0A2K9N7X9</accession>
<dbReference type="Proteomes" id="UP000234752">
    <property type="component" value="Chromosome eg_1"/>
</dbReference>
<gene>
    <name evidence="1" type="ORF">C0V82_02555</name>
</gene>
<dbReference type="KEGG" id="ncb:C0V82_02555"/>
<keyword evidence="2" id="KW-1185">Reference proteome</keyword>
<protein>
    <submittedName>
        <fullName evidence="1">Uncharacterized protein</fullName>
    </submittedName>
</protein>
<proteinExistence type="predicted"/>
<sequence>MSPALDSLTAALERLDKSIGLLDRALTRRLERLDAGAGTAGWLAEKLRLEAELAAARHGERQAQEQARVMKVRLDAAISRLQGVLEEG</sequence>